<protein>
    <submittedName>
        <fullName evidence="2">DUF1294 domain-containing protein</fullName>
    </submittedName>
</protein>
<dbReference type="Pfam" id="PF06961">
    <property type="entry name" value="DUF1294"/>
    <property type="match status" value="1"/>
</dbReference>
<dbReference type="Proteomes" id="UP001165541">
    <property type="component" value="Unassembled WGS sequence"/>
</dbReference>
<proteinExistence type="predicted"/>
<gene>
    <name evidence="2" type="ORF">M8A51_00905</name>
</gene>
<keyword evidence="1" id="KW-0812">Transmembrane</keyword>
<name>A0ABT0YHC1_9BURK</name>
<dbReference type="RefSeq" id="WP_251776207.1">
    <property type="nucleotide sequence ID" value="NZ_JAMKFE010000001.1"/>
</dbReference>
<evidence type="ECO:0000313" key="2">
    <source>
        <dbReference type="EMBL" id="MCM5678088.1"/>
    </source>
</evidence>
<keyword evidence="3" id="KW-1185">Reference proteome</keyword>
<evidence type="ECO:0000256" key="1">
    <source>
        <dbReference type="SAM" id="Phobius"/>
    </source>
</evidence>
<dbReference type="EMBL" id="JAMKFE010000001">
    <property type="protein sequence ID" value="MCM5678088.1"/>
    <property type="molecule type" value="Genomic_DNA"/>
</dbReference>
<comment type="caution">
    <text evidence="2">The sequence shown here is derived from an EMBL/GenBank/DDBJ whole genome shotgun (WGS) entry which is preliminary data.</text>
</comment>
<keyword evidence="1" id="KW-0472">Membrane</keyword>
<reference evidence="2" key="1">
    <citation type="submission" date="2022-05" db="EMBL/GenBank/DDBJ databases">
        <title>Schlegelella sp. nov., isolated from mangrove soil.</title>
        <authorList>
            <person name="Liu Y."/>
            <person name="Ge X."/>
            <person name="Liu W."/>
        </authorList>
    </citation>
    <scope>NUCLEOTIDE SEQUENCE</scope>
    <source>
        <strain evidence="2">S2-27</strain>
    </source>
</reference>
<evidence type="ECO:0000313" key="3">
    <source>
        <dbReference type="Proteomes" id="UP001165541"/>
    </source>
</evidence>
<keyword evidence="1" id="KW-1133">Transmembrane helix</keyword>
<organism evidence="2 3">
    <name type="scientific">Caldimonas mangrovi</name>
    <dbReference type="NCBI Taxonomy" id="2944811"/>
    <lineage>
        <taxon>Bacteria</taxon>
        <taxon>Pseudomonadati</taxon>
        <taxon>Pseudomonadota</taxon>
        <taxon>Betaproteobacteria</taxon>
        <taxon>Burkholderiales</taxon>
        <taxon>Sphaerotilaceae</taxon>
        <taxon>Caldimonas</taxon>
    </lineage>
</organism>
<feature type="transmembrane region" description="Helical" evidence="1">
    <location>
        <begin position="12"/>
        <end position="30"/>
    </location>
</feature>
<sequence>MRRRAQAGHADLGAVAAFALLYAVAVFQWQVPGWTVGIYIVASATALWLYAADKHAAMRGRWRVPEATLLWVGLACGWPGAIMAQRLLRHKTRKTSFQAAFAATVALNVAGFVLLATPAGRSVLGW</sequence>
<feature type="transmembrane region" description="Helical" evidence="1">
    <location>
        <begin position="96"/>
        <end position="116"/>
    </location>
</feature>
<dbReference type="InterPro" id="IPR010718">
    <property type="entry name" value="DUF1294"/>
</dbReference>
<accession>A0ABT0YHC1</accession>
<feature type="transmembrane region" description="Helical" evidence="1">
    <location>
        <begin position="36"/>
        <end position="52"/>
    </location>
</feature>